<feature type="compositionally biased region" description="Basic and acidic residues" evidence="11">
    <location>
        <begin position="455"/>
        <end position="475"/>
    </location>
</feature>
<evidence type="ECO:0000259" key="14">
    <source>
        <dbReference type="PROSITE" id="PS50835"/>
    </source>
</evidence>
<keyword evidence="7 12" id="KW-1133">Transmembrane helix</keyword>
<evidence type="ECO:0000256" key="11">
    <source>
        <dbReference type="SAM" id="MobiDB-lite"/>
    </source>
</evidence>
<feature type="domain" description="Ig-like" evidence="14">
    <location>
        <begin position="21"/>
        <end position="140"/>
    </location>
</feature>
<keyword evidence="5" id="KW-0677">Repeat</keyword>
<evidence type="ECO:0000256" key="3">
    <source>
        <dbReference type="ARBA" id="ARBA00022692"/>
    </source>
</evidence>
<evidence type="ECO:0000313" key="16">
    <source>
        <dbReference type="Proteomes" id="UP000694397"/>
    </source>
</evidence>
<sequence>MMTSRPETLLLCWGVVWALVPAMWAGQEFVEPSDGETLRSLAEGPTRLPCQFRMEGHHVVQVTWYKEGLDGSKEQIITGHHTEGHTEFGRFSGRVYFEKSDPTLNSALVIRTTELSDEGKYICHVSTFPFGNFEAELSLTVWTTPISSLEPVVLVERQQFHVAATCRSVARPSPRLSWDTDLPGQAQNRSSEAGAVSSHFSLHPLRSMNGKKLDCLVWHPTQDHPRRLSNRLVVHYPPDPTISGYDGNWHVGLEQASLQCNGGGNPKAETFTWTRNDGPLPEGVFVQNETLVFNRPLSFSDSGLYQCMAKNYLGPVKAEIEISVAETKKTSFDSLLMIIVGVIVGLLLLLLVISVVLVNHYHKRKNKKLEMELIEKKEQISTLSRQASFRRMNSVSTDHHIQAEESTPLRVEGTLRNSLSSLGEQGRCRDSRSTLSGGRGGLDTLGRPVLYNTSRRSERIRGRELERDGDREDGMGRMDSVSLDSHLQPIFHPPLHPSLPPYERTADVLRPVNGKAIIPTNDRTQQHLSLDTGYPVLTDEEEEQDRFEDGRGRRSRTEIQGEACDQDSKINSFQMSKALTNNFQYSNGILQPKANPNAILIHPKGQIV</sequence>
<comment type="subcellular location">
    <subcellularLocation>
        <location evidence="1">Membrane</location>
        <topology evidence="1">Single-pass membrane protein</topology>
    </subcellularLocation>
</comment>
<evidence type="ECO:0000256" key="4">
    <source>
        <dbReference type="ARBA" id="ARBA00022729"/>
    </source>
</evidence>
<feature type="chain" id="PRO_5034392754" description="Ig-like domain-containing protein" evidence="13">
    <location>
        <begin position="19"/>
        <end position="608"/>
    </location>
</feature>
<comment type="similarity">
    <text evidence="2">Belongs to the nectin family.</text>
</comment>
<dbReference type="Pfam" id="PF07686">
    <property type="entry name" value="V-set"/>
    <property type="match status" value="1"/>
</dbReference>
<dbReference type="Proteomes" id="UP000694397">
    <property type="component" value="Chromosome 3"/>
</dbReference>
<dbReference type="Gene3D" id="2.60.40.10">
    <property type="entry name" value="Immunoglobulins"/>
    <property type="match status" value="3"/>
</dbReference>
<evidence type="ECO:0000256" key="9">
    <source>
        <dbReference type="ARBA" id="ARBA00023157"/>
    </source>
</evidence>
<dbReference type="PROSITE" id="PS50835">
    <property type="entry name" value="IG_LIKE"/>
    <property type="match status" value="2"/>
</dbReference>
<dbReference type="InterPro" id="IPR013783">
    <property type="entry name" value="Ig-like_fold"/>
</dbReference>
<dbReference type="OrthoDB" id="8872282at2759"/>
<dbReference type="Ensembl" id="ENSSFOT00015025175.2">
    <property type="protein sequence ID" value="ENSSFOP00015024901.2"/>
    <property type="gene ID" value="ENSSFOG00015015991.2"/>
</dbReference>
<dbReference type="Pfam" id="PF13927">
    <property type="entry name" value="Ig_3"/>
    <property type="match status" value="1"/>
</dbReference>
<dbReference type="RefSeq" id="XP_029106523.1">
    <property type="nucleotide sequence ID" value="XM_029250690.1"/>
</dbReference>
<evidence type="ECO:0000256" key="13">
    <source>
        <dbReference type="SAM" id="SignalP"/>
    </source>
</evidence>
<gene>
    <name evidence="15" type="primary">nectin4a</name>
</gene>
<dbReference type="SMART" id="SM00409">
    <property type="entry name" value="IG"/>
    <property type="match status" value="2"/>
</dbReference>
<dbReference type="GeneTree" id="ENSGT00940000157535"/>
<evidence type="ECO:0000256" key="2">
    <source>
        <dbReference type="ARBA" id="ARBA00007810"/>
    </source>
</evidence>
<feature type="region of interest" description="Disordered" evidence="11">
    <location>
        <begin position="540"/>
        <end position="559"/>
    </location>
</feature>
<reference evidence="15" key="2">
    <citation type="submission" date="2025-08" db="UniProtKB">
        <authorList>
            <consortium name="Ensembl"/>
        </authorList>
    </citation>
    <scope>IDENTIFICATION</scope>
</reference>
<keyword evidence="4 13" id="KW-0732">Signal</keyword>
<keyword evidence="3 12" id="KW-0812">Transmembrane</keyword>
<keyword evidence="8 12" id="KW-0472">Membrane</keyword>
<name>A0A8C9S0T5_SCLFO</name>
<accession>A0A8C9S0T5</accession>
<dbReference type="InterPro" id="IPR003598">
    <property type="entry name" value="Ig_sub2"/>
</dbReference>
<evidence type="ECO:0000256" key="6">
    <source>
        <dbReference type="ARBA" id="ARBA00022889"/>
    </source>
</evidence>
<evidence type="ECO:0000256" key="10">
    <source>
        <dbReference type="ARBA" id="ARBA00023180"/>
    </source>
</evidence>
<dbReference type="AlphaFoldDB" id="A0A8C9S0T5"/>
<feature type="transmembrane region" description="Helical" evidence="12">
    <location>
        <begin position="335"/>
        <end position="358"/>
    </location>
</feature>
<dbReference type="InterPro" id="IPR003599">
    <property type="entry name" value="Ig_sub"/>
</dbReference>
<dbReference type="SMART" id="SM00408">
    <property type="entry name" value="IGc2"/>
    <property type="match status" value="2"/>
</dbReference>
<dbReference type="InterPro" id="IPR007110">
    <property type="entry name" value="Ig-like_dom"/>
</dbReference>
<dbReference type="InterPro" id="IPR051427">
    <property type="entry name" value="Nectin/Nectin-like"/>
</dbReference>
<dbReference type="GO" id="GO:0005912">
    <property type="term" value="C:adherens junction"/>
    <property type="evidence" value="ECO:0007669"/>
    <property type="project" value="TreeGrafter"/>
</dbReference>
<dbReference type="Pfam" id="PF08205">
    <property type="entry name" value="C2-set_2"/>
    <property type="match status" value="1"/>
</dbReference>
<dbReference type="GO" id="GO:0007156">
    <property type="term" value="P:homophilic cell adhesion via plasma membrane adhesion molecules"/>
    <property type="evidence" value="ECO:0007669"/>
    <property type="project" value="TreeGrafter"/>
</dbReference>
<dbReference type="GO" id="GO:0007157">
    <property type="term" value="P:heterophilic cell-cell adhesion via plasma membrane cell adhesion molecules"/>
    <property type="evidence" value="ECO:0007669"/>
    <property type="project" value="TreeGrafter"/>
</dbReference>
<reference evidence="15 16" key="1">
    <citation type="submission" date="2019-04" db="EMBL/GenBank/DDBJ databases">
        <authorList>
            <consortium name="Wellcome Sanger Institute Data Sharing"/>
        </authorList>
    </citation>
    <scope>NUCLEOTIDE SEQUENCE [LARGE SCALE GENOMIC DNA]</scope>
</reference>
<protein>
    <recommendedName>
        <fullName evidence="14">Ig-like domain-containing protein</fullName>
    </recommendedName>
</protein>
<keyword evidence="9" id="KW-1015">Disulfide bond</keyword>
<keyword evidence="6" id="KW-0130">Cell adhesion</keyword>
<dbReference type="InterPro" id="IPR013162">
    <property type="entry name" value="CD80_C2-set"/>
</dbReference>
<evidence type="ECO:0000256" key="8">
    <source>
        <dbReference type="ARBA" id="ARBA00023136"/>
    </source>
</evidence>
<dbReference type="PANTHER" id="PTHR23277">
    <property type="entry name" value="NECTIN-RELATED"/>
    <property type="match status" value="1"/>
</dbReference>
<reference evidence="15" key="3">
    <citation type="submission" date="2025-09" db="UniProtKB">
        <authorList>
            <consortium name="Ensembl"/>
        </authorList>
    </citation>
    <scope>IDENTIFICATION</scope>
</reference>
<evidence type="ECO:0000256" key="1">
    <source>
        <dbReference type="ARBA" id="ARBA00004167"/>
    </source>
</evidence>
<dbReference type="PANTHER" id="PTHR23277:SF11">
    <property type="entry name" value="NECTIN-4"/>
    <property type="match status" value="1"/>
</dbReference>
<feature type="signal peptide" evidence="13">
    <location>
        <begin position="1"/>
        <end position="18"/>
    </location>
</feature>
<feature type="region of interest" description="Disordered" evidence="11">
    <location>
        <begin position="420"/>
        <end position="475"/>
    </location>
</feature>
<feature type="domain" description="Ig-like" evidence="14">
    <location>
        <begin position="240"/>
        <end position="323"/>
    </location>
</feature>
<dbReference type="GeneID" id="108925957"/>
<evidence type="ECO:0000256" key="12">
    <source>
        <dbReference type="SAM" id="Phobius"/>
    </source>
</evidence>
<evidence type="ECO:0000256" key="5">
    <source>
        <dbReference type="ARBA" id="ARBA00022737"/>
    </source>
</evidence>
<dbReference type="GO" id="GO:0016020">
    <property type="term" value="C:membrane"/>
    <property type="evidence" value="ECO:0007669"/>
    <property type="project" value="UniProtKB-SubCell"/>
</dbReference>
<organism evidence="15 16">
    <name type="scientific">Scleropages formosus</name>
    <name type="common">Asian bonytongue</name>
    <name type="synonym">Osteoglossum formosum</name>
    <dbReference type="NCBI Taxonomy" id="113540"/>
    <lineage>
        <taxon>Eukaryota</taxon>
        <taxon>Metazoa</taxon>
        <taxon>Chordata</taxon>
        <taxon>Craniata</taxon>
        <taxon>Vertebrata</taxon>
        <taxon>Euteleostomi</taxon>
        <taxon>Actinopterygii</taxon>
        <taxon>Neopterygii</taxon>
        <taxon>Teleostei</taxon>
        <taxon>Osteoglossocephala</taxon>
        <taxon>Osteoglossomorpha</taxon>
        <taxon>Osteoglossiformes</taxon>
        <taxon>Osteoglossidae</taxon>
        <taxon>Scleropages</taxon>
    </lineage>
</organism>
<keyword evidence="10" id="KW-0325">Glycoprotein</keyword>
<dbReference type="InterPro" id="IPR036179">
    <property type="entry name" value="Ig-like_dom_sf"/>
</dbReference>
<dbReference type="SUPFAM" id="SSF48726">
    <property type="entry name" value="Immunoglobulin"/>
    <property type="match status" value="3"/>
</dbReference>
<evidence type="ECO:0000256" key="7">
    <source>
        <dbReference type="ARBA" id="ARBA00022989"/>
    </source>
</evidence>
<dbReference type="InterPro" id="IPR013106">
    <property type="entry name" value="Ig_V-set"/>
</dbReference>
<evidence type="ECO:0000313" key="15">
    <source>
        <dbReference type="Ensembl" id="ENSSFOP00015024901.2"/>
    </source>
</evidence>
<proteinExistence type="inferred from homology"/>
<keyword evidence="16" id="KW-1185">Reference proteome</keyword>
<feature type="compositionally biased region" description="Basic and acidic residues" evidence="11">
    <location>
        <begin position="547"/>
        <end position="559"/>
    </location>
</feature>